<dbReference type="EMBL" id="JAAIUW010000010">
    <property type="protein sequence ID" value="KAF7811729.1"/>
    <property type="molecule type" value="Genomic_DNA"/>
</dbReference>
<keyword evidence="1" id="KW-0812">Transmembrane</keyword>
<keyword evidence="1" id="KW-0472">Membrane</keyword>
<evidence type="ECO:0000313" key="3">
    <source>
        <dbReference type="Proteomes" id="UP000634136"/>
    </source>
</evidence>
<evidence type="ECO:0000256" key="1">
    <source>
        <dbReference type="SAM" id="Phobius"/>
    </source>
</evidence>
<organism evidence="2 3">
    <name type="scientific">Senna tora</name>
    <dbReference type="NCBI Taxonomy" id="362788"/>
    <lineage>
        <taxon>Eukaryota</taxon>
        <taxon>Viridiplantae</taxon>
        <taxon>Streptophyta</taxon>
        <taxon>Embryophyta</taxon>
        <taxon>Tracheophyta</taxon>
        <taxon>Spermatophyta</taxon>
        <taxon>Magnoliopsida</taxon>
        <taxon>eudicotyledons</taxon>
        <taxon>Gunneridae</taxon>
        <taxon>Pentapetalae</taxon>
        <taxon>rosids</taxon>
        <taxon>fabids</taxon>
        <taxon>Fabales</taxon>
        <taxon>Fabaceae</taxon>
        <taxon>Caesalpinioideae</taxon>
        <taxon>Cassia clade</taxon>
        <taxon>Senna</taxon>
    </lineage>
</organism>
<feature type="transmembrane region" description="Helical" evidence="1">
    <location>
        <begin position="29"/>
        <end position="50"/>
    </location>
</feature>
<reference evidence="2" key="1">
    <citation type="submission" date="2020-09" db="EMBL/GenBank/DDBJ databases">
        <title>Genome-Enabled Discovery of Anthraquinone Biosynthesis in Senna tora.</title>
        <authorList>
            <person name="Kang S.-H."/>
            <person name="Pandey R.P."/>
            <person name="Lee C.-M."/>
            <person name="Sim J.-S."/>
            <person name="Jeong J.-T."/>
            <person name="Choi B.-S."/>
            <person name="Jung M."/>
            <person name="Ginzburg D."/>
            <person name="Zhao K."/>
            <person name="Won S.Y."/>
            <person name="Oh T.-J."/>
            <person name="Yu Y."/>
            <person name="Kim N.-H."/>
            <person name="Lee O.R."/>
            <person name="Lee T.-H."/>
            <person name="Bashyal P."/>
            <person name="Kim T.-S."/>
            <person name="Lee W.-H."/>
            <person name="Kawkins C."/>
            <person name="Kim C.-K."/>
            <person name="Kim J.S."/>
            <person name="Ahn B.O."/>
            <person name="Rhee S.Y."/>
            <person name="Sohng J.K."/>
        </authorList>
    </citation>
    <scope>NUCLEOTIDE SEQUENCE</scope>
    <source>
        <tissue evidence="2">Leaf</tissue>
    </source>
</reference>
<proteinExistence type="predicted"/>
<keyword evidence="3" id="KW-1185">Reference proteome</keyword>
<evidence type="ECO:0000313" key="2">
    <source>
        <dbReference type="EMBL" id="KAF7811729.1"/>
    </source>
</evidence>
<dbReference type="Proteomes" id="UP000634136">
    <property type="component" value="Unassembled WGS sequence"/>
</dbReference>
<dbReference type="AlphaFoldDB" id="A0A834WC30"/>
<accession>A0A834WC30</accession>
<protein>
    <submittedName>
        <fullName evidence="2">Uncharacterized protein</fullName>
    </submittedName>
</protein>
<gene>
    <name evidence="2" type="ORF">G2W53_032705</name>
</gene>
<keyword evidence="1" id="KW-1133">Transmembrane helix</keyword>
<name>A0A834WC30_9FABA</name>
<sequence>MRFEESVVVVAAAAGEVRRSKPPMIAFLLYIHAFLSIFFLREVTLLLSIFSERDECSALLLWLSPKNAVQAADSVNIAHKSKHRSLFSIFCVWFDLP</sequence>
<comment type="caution">
    <text evidence="2">The sequence shown here is derived from an EMBL/GenBank/DDBJ whole genome shotgun (WGS) entry which is preliminary data.</text>
</comment>